<accession>A0ABQ7NRK3</accession>
<proteinExistence type="predicted"/>
<dbReference type="EMBL" id="JADBGQ010000001">
    <property type="protein sequence ID" value="KAG5413475.1"/>
    <property type="molecule type" value="Genomic_DNA"/>
</dbReference>
<protein>
    <submittedName>
        <fullName evidence="1">Uncharacterized protein</fullName>
    </submittedName>
</protein>
<reference evidence="1 2" key="1">
    <citation type="submission" date="2021-03" db="EMBL/GenBank/DDBJ databases">
        <authorList>
            <person name="King G.J."/>
            <person name="Bancroft I."/>
            <person name="Baten A."/>
            <person name="Bloomfield J."/>
            <person name="Borpatragohain P."/>
            <person name="He Z."/>
            <person name="Irish N."/>
            <person name="Irwin J."/>
            <person name="Liu K."/>
            <person name="Mauleon R.P."/>
            <person name="Moore J."/>
            <person name="Morris R."/>
            <person name="Ostergaard L."/>
            <person name="Wang B."/>
            <person name="Wells R."/>
        </authorList>
    </citation>
    <scope>NUCLEOTIDE SEQUENCE [LARGE SCALE GENOMIC DNA]</scope>
    <source>
        <strain evidence="1">R-o-18</strain>
        <tissue evidence="1">Leaf</tissue>
    </source>
</reference>
<dbReference type="Proteomes" id="UP000823674">
    <property type="component" value="Chromosome A01"/>
</dbReference>
<evidence type="ECO:0000313" key="2">
    <source>
        <dbReference type="Proteomes" id="UP000823674"/>
    </source>
</evidence>
<gene>
    <name evidence="1" type="primary">A01g501650.1_BraROA</name>
    <name evidence="1" type="ORF">IGI04_001042</name>
</gene>
<keyword evidence="2" id="KW-1185">Reference proteome</keyword>
<name>A0ABQ7NRK3_BRACM</name>
<evidence type="ECO:0000313" key="1">
    <source>
        <dbReference type="EMBL" id="KAG5413475.1"/>
    </source>
</evidence>
<comment type="caution">
    <text evidence="1">The sequence shown here is derived from an EMBL/GenBank/DDBJ whole genome shotgun (WGS) entry which is preliminary data.</text>
</comment>
<organism evidence="1 2">
    <name type="scientific">Brassica rapa subsp. trilocularis</name>
    <dbReference type="NCBI Taxonomy" id="1813537"/>
    <lineage>
        <taxon>Eukaryota</taxon>
        <taxon>Viridiplantae</taxon>
        <taxon>Streptophyta</taxon>
        <taxon>Embryophyta</taxon>
        <taxon>Tracheophyta</taxon>
        <taxon>Spermatophyta</taxon>
        <taxon>Magnoliopsida</taxon>
        <taxon>eudicotyledons</taxon>
        <taxon>Gunneridae</taxon>
        <taxon>Pentapetalae</taxon>
        <taxon>rosids</taxon>
        <taxon>malvids</taxon>
        <taxon>Brassicales</taxon>
        <taxon>Brassicaceae</taxon>
        <taxon>Brassiceae</taxon>
        <taxon>Brassica</taxon>
    </lineage>
</organism>
<sequence>MVQGSVPALRQLKFRKRLTEGSIYTLSGFDVMRSNPKFRTIPTEQFRFRPYDQLLELANTGKQLPAKPNIHSPATDDIRTGAFLGFNAEVTKLTHVLASESAQIVLLHLPRSLADIAGNTYTFQLKLKDFNITPNHQTFTISRIFHARDLAAILTFAEGGEVNEPALLQNVSPGSEDIAAITSNVAEHSTAADGAIPGREAVAKEQGDLEENATLSSETVDTIQDFTYLSPPSFDSDSPSLISLPSTLQEVMVKTPVAVTGKAPSARSQRRQVVLYYPHHNHHLHQKEAGKRKKYIINASPETNGRLARQQRRSIRARRSCKAPSKTYNTTKTLSFLFKMRTLMLLT</sequence>